<dbReference type="Proteomes" id="UP000623467">
    <property type="component" value="Unassembled WGS sequence"/>
</dbReference>
<feature type="transmembrane region" description="Helical" evidence="1">
    <location>
        <begin position="28"/>
        <end position="46"/>
    </location>
</feature>
<name>A0A8H6XHR0_9AGAR</name>
<evidence type="ECO:0000313" key="2">
    <source>
        <dbReference type="EMBL" id="KAF7340746.1"/>
    </source>
</evidence>
<comment type="caution">
    <text evidence="2">The sequence shown here is derived from an EMBL/GenBank/DDBJ whole genome shotgun (WGS) entry which is preliminary data.</text>
</comment>
<accession>A0A8H6XHR0</accession>
<organism evidence="2 3">
    <name type="scientific">Mycena sanguinolenta</name>
    <dbReference type="NCBI Taxonomy" id="230812"/>
    <lineage>
        <taxon>Eukaryota</taxon>
        <taxon>Fungi</taxon>
        <taxon>Dikarya</taxon>
        <taxon>Basidiomycota</taxon>
        <taxon>Agaricomycotina</taxon>
        <taxon>Agaricomycetes</taxon>
        <taxon>Agaricomycetidae</taxon>
        <taxon>Agaricales</taxon>
        <taxon>Marasmiineae</taxon>
        <taxon>Mycenaceae</taxon>
        <taxon>Mycena</taxon>
    </lineage>
</organism>
<keyword evidence="1" id="KW-0812">Transmembrane</keyword>
<evidence type="ECO:0000313" key="3">
    <source>
        <dbReference type="Proteomes" id="UP000623467"/>
    </source>
</evidence>
<protein>
    <submittedName>
        <fullName evidence="2">Uncharacterized protein</fullName>
    </submittedName>
</protein>
<keyword evidence="1" id="KW-1133">Transmembrane helix</keyword>
<sequence length="143" mass="15644">MQYTLDSGQVDPAWSALLMAFSETGVSIVLYGIYISLFLLSIYILARRSETHGKKLLMAWSCVIAAGGTTQLIVTIAQAVETAGLFANLLHAQVLNRHSTRLLTVQNTIGAMNMFARDSLYVKFFSTVDEQALTCNRSCTTAT</sequence>
<evidence type="ECO:0000256" key="1">
    <source>
        <dbReference type="SAM" id="Phobius"/>
    </source>
</evidence>
<keyword evidence="3" id="KW-1185">Reference proteome</keyword>
<dbReference type="AlphaFoldDB" id="A0A8H6XHR0"/>
<dbReference type="EMBL" id="JACAZH010000029">
    <property type="protein sequence ID" value="KAF7340746.1"/>
    <property type="molecule type" value="Genomic_DNA"/>
</dbReference>
<reference evidence="2" key="1">
    <citation type="submission" date="2020-05" db="EMBL/GenBank/DDBJ databases">
        <title>Mycena genomes resolve the evolution of fungal bioluminescence.</title>
        <authorList>
            <person name="Tsai I.J."/>
        </authorList>
    </citation>
    <scope>NUCLEOTIDE SEQUENCE</scope>
    <source>
        <strain evidence="2">160909Yilan</strain>
    </source>
</reference>
<feature type="transmembrane region" description="Helical" evidence="1">
    <location>
        <begin position="58"/>
        <end position="80"/>
    </location>
</feature>
<gene>
    <name evidence="2" type="ORF">MSAN_02103000</name>
</gene>
<proteinExistence type="predicted"/>
<keyword evidence="1" id="KW-0472">Membrane</keyword>